<dbReference type="PROSITE" id="PS51472">
    <property type="entry name" value="RRM_NUP35"/>
    <property type="match status" value="1"/>
</dbReference>
<evidence type="ECO:0000256" key="9">
    <source>
        <dbReference type="ARBA" id="ARBA00023242"/>
    </source>
</evidence>
<sequence length="469" mass="50184">MKQRVKTGHGIGQFASVILRRRLHNHSFAFMPFNSRVYAHCHGLGGGPQYVGNVATEPMALGSPTGGLSPPQISITGTQFLPGFLMGDTTQPKPQTSQAVSYVNSRPMQLSPIHASPTTVNGGPKLIQPLSVNLSPQTDRLTKRHNSPPTQSLWSTANPTLRSTQLNGGWDAGSTAAAGGLSAFGVRHSTPSGLESTATANRLVPAHLRSPPMLSGTPDVRTPAQNARPLTGICSPMATNNLTGALTPDRLADALNNKKSSTQSPTDEDCWVTVFGYPTARASFILSQFAQFGTIEKHVITNDGNWMHIKYQNKLQARCAMNRNGRVFGDNIMVGVTPCTNQDVLCDRECGTKACEFDTDRENSFAGFISPIPPRRLQQRIAGDGTPLTDHLELRSNIGLKANRSLLLSPGIASPGEKPAGGCGVSRHTSMRALVGDGRSGHLIRTTSVRQNKDSGLLSKALGYMFGWS</sequence>
<dbReference type="GO" id="GO:0017056">
    <property type="term" value="F:structural constituent of nuclear pore"/>
    <property type="evidence" value="ECO:0007669"/>
    <property type="project" value="TreeGrafter"/>
</dbReference>
<comment type="similarity">
    <text evidence="2">Belongs to the Nup35 family.</text>
</comment>
<dbReference type="GO" id="GO:0044615">
    <property type="term" value="C:nuclear pore nuclear basket"/>
    <property type="evidence" value="ECO:0007669"/>
    <property type="project" value="TreeGrafter"/>
</dbReference>
<keyword evidence="4 12" id="KW-0813">Transport</keyword>
<keyword evidence="15" id="KW-1185">Reference proteome</keyword>
<dbReference type="GO" id="GO:0044613">
    <property type="term" value="C:nuclear pore central transport channel"/>
    <property type="evidence" value="ECO:0007669"/>
    <property type="project" value="TreeGrafter"/>
</dbReference>
<dbReference type="GO" id="GO:0003676">
    <property type="term" value="F:nucleic acid binding"/>
    <property type="evidence" value="ECO:0007669"/>
    <property type="project" value="InterPro"/>
</dbReference>
<keyword evidence="6" id="KW-0653">Protein transport</keyword>
<accession>A0A8J4SPX6</accession>
<keyword evidence="8 12" id="KW-0906">Nuclear pore complex</keyword>
<evidence type="ECO:0000256" key="10">
    <source>
        <dbReference type="ARBA" id="ARBA00029997"/>
    </source>
</evidence>
<evidence type="ECO:0000256" key="8">
    <source>
        <dbReference type="ARBA" id="ARBA00023132"/>
    </source>
</evidence>
<dbReference type="AlphaFoldDB" id="A0A8J4SPX6"/>
<evidence type="ECO:0000256" key="2">
    <source>
        <dbReference type="ARBA" id="ARBA00009454"/>
    </source>
</evidence>
<evidence type="ECO:0000313" key="15">
    <source>
        <dbReference type="Proteomes" id="UP000748531"/>
    </source>
</evidence>
<evidence type="ECO:0000256" key="7">
    <source>
        <dbReference type="ARBA" id="ARBA00023010"/>
    </source>
</evidence>
<dbReference type="EMBL" id="LUCH01002365">
    <property type="protein sequence ID" value="KAF5401595.1"/>
    <property type="molecule type" value="Genomic_DNA"/>
</dbReference>
<evidence type="ECO:0000256" key="1">
    <source>
        <dbReference type="ARBA" id="ARBA00004567"/>
    </source>
</evidence>
<keyword evidence="5 12" id="KW-0509">mRNA transport</keyword>
<reference evidence="14" key="1">
    <citation type="submission" date="2019-05" db="EMBL/GenBank/DDBJ databases">
        <title>Annotation for the trematode Paragonimus heterotremus.</title>
        <authorList>
            <person name="Choi Y.-J."/>
        </authorList>
    </citation>
    <scope>NUCLEOTIDE SEQUENCE</scope>
    <source>
        <strain evidence="14">LC</strain>
    </source>
</reference>
<evidence type="ECO:0000256" key="4">
    <source>
        <dbReference type="ARBA" id="ARBA00022448"/>
    </source>
</evidence>
<evidence type="ECO:0000256" key="5">
    <source>
        <dbReference type="ARBA" id="ARBA00022816"/>
    </source>
</evidence>
<dbReference type="InterPro" id="IPR012677">
    <property type="entry name" value="Nucleotide-bd_a/b_plait_sf"/>
</dbReference>
<dbReference type="GO" id="GO:0006999">
    <property type="term" value="P:nuclear pore organization"/>
    <property type="evidence" value="ECO:0007669"/>
    <property type="project" value="TreeGrafter"/>
</dbReference>
<dbReference type="Gene3D" id="3.30.70.330">
    <property type="match status" value="1"/>
</dbReference>
<dbReference type="InterPro" id="IPR007846">
    <property type="entry name" value="RRM_NUP35_dom"/>
</dbReference>
<organism evidence="14 15">
    <name type="scientific">Paragonimus heterotremus</name>
    <dbReference type="NCBI Taxonomy" id="100268"/>
    <lineage>
        <taxon>Eukaryota</taxon>
        <taxon>Metazoa</taxon>
        <taxon>Spiralia</taxon>
        <taxon>Lophotrochozoa</taxon>
        <taxon>Platyhelminthes</taxon>
        <taxon>Trematoda</taxon>
        <taxon>Digenea</taxon>
        <taxon>Plagiorchiida</taxon>
        <taxon>Troglotremata</taxon>
        <taxon>Troglotrematidae</taxon>
        <taxon>Paragonimus</taxon>
    </lineage>
</organism>
<feature type="domain" description="RRM Nup35-type" evidence="13">
    <location>
        <begin position="266"/>
        <end position="346"/>
    </location>
</feature>
<protein>
    <recommendedName>
        <fullName evidence="3">Nucleoporin NUP35</fullName>
    </recommendedName>
    <alternativeName>
        <fullName evidence="11">35 kDa nucleoporin</fullName>
    </alternativeName>
    <alternativeName>
        <fullName evidence="10">Nucleoporin NUP53</fullName>
    </alternativeName>
</protein>
<evidence type="ECO:0000256" key="11">
    <source>
        <dbReference type="ARBA" id="ARBA00030250"/>
    </source>
</evidence>
<dbReference type="GO" id="GO:0005543">
    <property type="term" value="F:phospholipid binding"/>
    <property type="evidence" value="ECO:0007669"/>
    <property type="project" value="TreeGrafter"/>
</dbReference>
<evidence type="ECO:0000256" key="3">
    <source>
        <dbReference type="ARBA" id="ARBA00016439"/>
    </source>
</evidence>
<name>A0A8J4SPX6_9TREM</name>
<dbReference type="InterPro" id="IPR035979">
    <property type="entry name" value="RBD_domain_sf"/>
</dbReference>
<comment type="caution">
    <text evidence="14">The sequence shown here is derived from an EMBL/GenBank/DDBJ whole genome shotgun (WGS) entry which is preliminary data.</text>
</comment>
<comment type="subcellular location">
    <subcellularLocation>
        <location evidence="1">Nucleus</location>
        <location evidence="1">Nuclear pore complex</location>
    </subcellularLocation>
</comment>
<dbReference type="GO" id="GO:0006607">
    <property type="term" value="P:NLS-bearing protein import into nucleus"/>
    <property type="evidence" value="ECO:0007669"/>
    <property type="project" value="TreeGrafter"/>
</dbReference>
<dbReference type="PANTHER" id="PTHR21527:SF6">
    <property type="entry name" value="NUCLEOPORIN NUP35"/>
    <property type="match status" value="1"/>
</dbReference>
<evidence type="ECO:0000256" key="6">
    <source>
        <dbReference type="ARBA" id="ARBA00022927"/>
    </source>
</evidence>
<evidence type="ECO:0000259" key="13">
    <source>
        <dbReference type="PROSITE" id="PS51472"/>
    </source>
</evidence>
<gene>
    <name evidence="14" type="ORF">PHET_05030</name>
</gene>
<keyword evidence="7" id="KW-0811">Translocation</keyword>
<dbReference type="OrthoDB" id="3365060at2759"/>
<evidence type="ECO:0000256" key="12">
    <source>
        <dbReference type="PROSITE-ProRule" id="PRU00804"/>
    </source>
</evidence>
<evidence type="ECO:0000313" key="14">
    <source>
        <dbReference type="EMBL" id="KAF5401595.1"/>
    </source>
</evidence>
<dbReference type="PANTHER" id="PTHR21527">
    <property type="entry name" value="NUCLEOPORIN NUP35"/>
    <property type="match status" value="1"/>
</dbReference>
<dbReference type="Proteomes" id="UP000748531">
    <property type="component" value="Unassembled WGS sequence"/>
</dbReference>
<dbReference type="Pfam" id="PF05172">
    <property type="entry name" value="RRM_Nup35"/>
    <property type="match status" value="1"/>
</dbReference>
<dbReference type="FunFam" id="3.30.70.330:FF:000095">
    <property type="entry name" value="Putative Nucleoporin NUP53"/>
    <property type="match status" value="1"/>
</dbReference>
<dbReference type="GO" id="GO:0051028">
    <property type="term" value="P:mRNA transport"/>
    <property type="evidence" value="ECO:0007669"/>
    <property type="project" value="UniProtKB-UniRule"/>
</dbReference>
<keyword evidence="9 12" id="KW-0539">Nucleus</keyword>
<proteinExistence type="inferred from homology"/>
<dbReference type="SUPFAM" id="SSF54928">
    <property type="entry name" value="RNA-binding domain, RBD"/>
    <property type="match status" value="1"/>
</dbReference>